<accession>A0A448WEL8</accession>
<protein>
    <submittedName>
        <fullName evidence="2">Uncharacterized protein</fullName>
    </submittedName>
</protein>
<keyword evidence="3" id="KW-1185">Reference proteome</keyword>
<feature type="compositionally biased region" description="Low complexity" evidence="1">
    <location>
        <begin position="126"/>
        <end position="190"/>
    </location>
</feature>
<feature type="compositionally biased region" description="Low complexity" evidence="1">
    <location>
        <begin position="237"/>
        <end position="278"/>
    </location>
</feature>
<gene>
    <name evidence="2" type="ORF">PXEA_LOCUS3311</name>
</gene>
<feature type="compositionally biased region" description="Polar residues" evidence="1">
    <location>
        <begin position="114"/>
        <end position="125"/>
    </location>
</feature>
<organism evidence="2 3">
    <name type="scientific">Protopolystoma xenopodis</name>
    <dbReference type="NCBI Taxonomy" id="117903"/>
    <lineage>
        <taxon>Eukaryota</taxon>
        <taxon>Metazoa</taxon>
        <taxon>Spiralia</taxon>
        <taxon>Lophotrochozoa</taxon>
        <taxon>Platyhelminthes</taxon>
        <taxon>Monogenea</taxon>
        <taxon>Polyopisthocotylea</taxon>
        <taxon>Polystomatidea</taxon>
        <taxon>Polystomatidae</taxon>
        <taxon>Protopolystoma</taxon>
    </lineage>
</organism>
<name>A0A448WEL8_9PLAT</name>
<evidence type="ECO:0000313" key="2">
    <source>
        <dbReference type="EMBL" id="VEL09871.1"/>
    </source>
</evidence>
<feature type="compositionally biased region" description="Gly residues" evidence="1">
    <location>
        <begin position="319"/>
        <end position="331"/>
    </location>
</feature>
<evidence type="ECO:0000313" key="3">
    <source>
        <dbReference type="Proteomes" id="UP000784294"/>
    </source>
</evidence>
<feature type="region of interest" description="Disordered" evidence="1">
    <location>
        <begin position="114"/>
        <end position="285"/>
    </location>
</feature>
<reference evidence="2" key="1">
    <citation type="submission" date="2018-11" db="EMBL/GenBank/DDBJ databases">
        <authorList>
            <consortium name="Pathogen Informatics"/>
        </authorList>
    </citation>
    <scope>NUCLEOTIDE SEQUENCE</scope>
</reference>
<sequence length="393" mass="40239">MRSSGSSYQYDQDQFVYAKSDTCNPTSLDFELSNIALPGERSMIEDSAAEIREVEGHDEEYEEKFDHLQSSPMPKSDICQGDISSRHFDRKSLQTEEIPANCASLICISSSNPVSSTSGLVATVTSSPLSSPSSSFSSSSSSLSSSSSSSASSSSFYVGSSNGSLLNDLSDLGSRVSQSSSITPKVSSVSTNRDKRTCELAILESESRAGHLPTTTHGSVRLRSIPSEFIGSHGTCSSQTSPSFPNSSQQDNQHLRQLQQHDSVLSSVEEAVSADAHSGCPDDIQTCTGVGVDAVRIFTEAPGSPPSRGGGSSILTNAGNGGNNSGAGTGSGSSNSHGTTSAAGGPVAPRGGGTGSKGVGSGGRSGNGGGGAYSSGRRNGKASNGIKDEYTQK</sequence>
<feature type="region of interest" description="Disordered" evidence="1">
    <location>
        <begin position="58"/>
        <end position="81"/>
    </location>
</feature>
<feature type="compositionally biased region" description="Low complexity" evidence="1">
    <location>
        <begin position="332"/>
        <end position="349"/>
    </location>
</feature>
<evidence type="ECO:0000256" key="1">
    <source>
        <dbReference type="SAM" id="MobiDB-lite"/>
    </source>
</evidence>
<dbReference type="Proteomes" id="UP000784294">
    <property type="component" value="Unassembled WGS sequence"/>
</dbReference>
<feature type="region of interest" description="Disordered" evidence="1">
    <location>
        <begin position="298"/>
        <end position="393"/>
    </location>
</feature>
<feature type="compositionally biased region" description="Gly residues" evidence="1">
    <location>
        <begin position="350"/>
        <end position="373"/>
    </location>
</feature>
<dbReference type="EMBL" id="CAAALY010007469">
    <property type="protein sequence ID" value="VEL09871.1"/>
    <property type="molecule type" value="Genomic_DNA"/>
</dbReference>
<proteinExistence type="predicted"/>
<comment type="caution">
    <text evidence="2">The sequence shown here is derived from an EMBL/GenBank/DDBJ whole genome shotgun (WGS) entry which is preliminary data.</text>
</comment>
<dbReference type="AlphaFoldDB" id="A0A448WEL8"/>